<dbReference type="OrthoDB" id="3693608at2"/>
<feature type="region of interest" description="Disordered" evidence="1">
    <location>
        <begin position="59"/>
        <end position="80"/>
    </location>
</feature>
<dbReference type="Proteomes" id="UP000233786">
    <property type="component" value="Unassembled WGS sequence"/>
</dbReference>
<accession>A0A2N3XQP9</accession>
<dbReference type="RefSeq" id="WP_143539426.1">
    <property type="nucleotide sequence ID" value="NZ_CP061007.1"/>
</dbReference>
<evidence type="ECO:0000256" key="1">
    <source>
        <dbReference type="SAM" id="MobiDB-lite"/>
    </source>
</evidence>
<keyword evidence="3" id="KW-1185">Reference proteome</keyword>
<dbReference type="STRING" id="994479.GCA_000194155_05993"/>
<evidence type="ECO:0000313" key="2">
    <source>
        <dbReference type="EMBL" id="PKW13016.1"/>
    </source>
</evidence>
<dbReference type="EMBL" id="PJNB01000001">
    <property type="protein sequence ID" value="PKW13016.1"/>
    <property type="molecule type" value="Genomic_DNA"/>
</dbReference>
<protein>
    <submittedName>
        <fullName evidence="2">Uncharacterized protein</fullName>
    </submittedName>
</protein>
<organism evidence="2 3">
    <name type="scientific">Saccharopolyspora spinosa</name>
    <dbReference type="NCBI Taxonomy" id="60894"/>
    <lineage>
        <taxon>Bacteria</taxon>
        <taxon>Bacillati</taxon>
        <taxon>Actinomycetota</taxon>
        <taxon>Actinomycetes</taxon>
        <taxon>Pseudonocardiales</taxon>
        <taxon>Pseudonocardiaceae</taxon>
        <taxon>Saccharopolyspora</taxon>
    </lineage>
</organism>
<sequence length="97" mass="10811">MTSLLVLTTCFGAAVTVLTASGWGWRAFAAYGQHSGGGEGALTVWQLIAHVEKERQQWERQGRHQLREPEPCWPDNDAPAIPPLELQRRVLDSLCRS</sequence>
<evidence type="ECO:0000313" key="3">
    <source>
        <dbReference type="Proteomes" id="UP000233786"/>
    </source>
</evidence>
<proteinExistence type="predicted"/>
<feature type="compositionally biased region" description="Basic and acidic residues" evidence="1">
    <location>
        <begin position="59"/>
        <end position="70"/>
    </location>
</feature>
<gene>
    <name evidence="2" type="ORF">A8926_0517</name>
</gene>
<reference evidence="2" key="1">
    <citation type="submission" date="2017-12" db="EMBL/GenBank/DDBJ databases">
        <title>Sequencing the genomes of 1000 Actinobacteria strains.</title>
        <authorList>
            <person name="Klenk H.-P."/>
        </authorList>
    </citation>
    <scope>NUCLEOTIDE SEQUENCE [LARGE SCALE GENOMIC DNA]</scope>
    <source>
        <strain evidence="2">DSM 44228</strain>
    </source>
</reference>
<comment type="caution">
    <text evidence="2">The sequence shown here is derived from an EMBL/GenBank/DDBJ whole genome shotgun (WGS) entry which is preliminary data.</text>
</comment>
<dbReference type="AlphaFoldDB" id="A0A2N3XQP9"/>
<name>A0A2N3XQP9_SACSN</name>